<dbReference type="OrthoDB" id="6630365at2759"/>
<keyword evidence="2" id="KW-1185">Reference proteome</keyword>
<sequence length="435" mass="50134">MLKQCCDIAEFTLLKHCDNLTLDEAQSSTQKSIINMRSIIEKQWSYEVSTNASKEIFQKKWNMPAFLPLTSDIQLFRNHLIHVQNVSIQELKNNPNNQKSFKNLEESVLAQLILLNRRRSGEFQRLFINTYLTAPTEISQEEVDLSLSEMERQLTKQLKRIVIWGKRGCGVPILFTPTLQKTITFLLKTREVVDFIDEKTPYLFALPHSINCIRGSDAIRKLSVDSGAKNPENLTSTKLRKQVATIAQILNISDGDLEQLSTFLGHSKDVHKQFYRLSESAFQVAKVSKLLLMLENGKGQEFRGKNLDEININVDALVSDVEDYSSEVDKPLESRDANNTVENNEKVQMKKRISNKIKSVPLPKKNVLLNPKKFVRVPWTEAEKKVTTEYFQKHILLNKVPKKEECDDLKKKFPEIMMNKPWKKKRASGYRSAVH</sequence>
<protein>
    <submittedName>
        <fullName evidence="1">Uncharacterized protein</fullName>
    </submittedName>
</protein>
<comment type="caution">
    <text evidence="1">The sequence shown here is derived from an EMBL/GenBank/DDBJ whole genome shotgun (WGS) entry which is preliminary data.</text>
</comment>
<evidence type="ECO:0000313" key="2">
    <source>
        <dbReference type="Proteomes" id="UP000478052"/>
    </source>
</evidence>
<dbReference type="Proteomes" id="UP000478052">
    <property type="component" value="Unassembled WGS sequence"/>
</dbReference>
<name>A0A6G0W187_APHCR</name>
<reference evidence="1 2" key="1">
    <citation type="submission" date="2019-08" db="EMBL/GenBank/DDBJ databases">
        <title>Whole genome of Aphis craccivora.</title>
        <authorList>
            <person name="Voronova N.V."/>
            <person name="Shulinski R.S."/>
            <person name="Bandarenka Y.V."/>
            <person name="Zhorov D.G."/>
            <person name="Warner D."/>
        </authorList>
    </citation>
    <scope>NUCLEOTIDE SEQUENCE [LARGE SCALE GENOMIC DNA]</scope>
    <source>
        <strain evidence="1">180601</strain>
        <tissue evidence="1">Whole Body</tissue>
    </source>
</reference>
<dbReference type="EMBL" id="VUJU01009701">
    <property type="protein sequence ID" value="KAF0718229.1"/>
    <property type="molecule type" value="Genomic_DNA"/>
</dbReference>
<dbReference type="AlphaFoldDB" id="A0A6G0W187"/>
<dbReference type="PANTHER" id="PTHR33480:SF1">
    <property type="entry name" value="TYR RECOMBINASE DOMAIN-CONTAINING PROTEIN"/>
    <property type="match status" value="1"/>
</dbReference>
<gene>
    <name evidence="1" type="ORF">FWK35_00030667</name>
</gene>
<organism evidence="1 2">
    <name type="scientific">Aphis craccivora</name>
    <name type="common">Cowpea aphid</name>
    <dbReference type="NCBI Taxonomy" id="307492"/>
    <lineage>
        <taxon>Eukaryota</taxon>
        <taxon>Metazoa</taxon>
        <taxon>Ecdysozoa</taxon>
        <taxon>Arthropoda</taxon>
        <taxon>Hexapoda</taxon>
        <taxon>Insecta</taxon>
        <taxon>Pterygota</taxon>
        <taxon>Neoptera</taxon>
        <taxon>Paraneoptera</taxon>
        <taxon>Hemiptera</taxon>
        <taxon>Sternorrhyncha</taxon>
        <taxon>Aphidomorpha</taxon>
        <taxon>Aphidoidea</taxon>
        <taxon>Aphididae</taxon>
        <taxon>Aphidini</taxon>
        <taxon>Aphis</taxon>
        <taxon>Aphis</taxon>
    </lineage>
</organism>
<evidence type="ECO:0000313" key="1">
    <source>
        <dbReference type="EMBL" id="KAF0718229.1"/>
    </source>
</evidence>
<accession>A0A6G0W187</accession>
<dbReference type="PANTHER" id="PTHR33480">
    <property type="entry name" value="SET DOMAIN-CONTAINING PROTEIN-RELATED"/>
    <property type="match status" value="1"/>
</dbReference>
<proteinExistence type="predicted"/>